<comment type="subcellular location">
    <subcellularLocation>
        <location evidence="1">Cell inner membrane</location>
        <topology evidence="1">Multi-pass membrane protein</topology>
    </subcellularLocation>
</comment>
<evidence type="ECO:0000256" key="7">
    <source>
        <dbReference type="ARBA" id="ARBA00022519"/>
    </source>
</evidence>
<name>A0A177NQB9_9GAMM</name>
<keyword evidence="7" id="KW-0997">Cell inner membrane</keyword>
<organism evidence="16 17">
    <name type="scientific">Methylomonas koyamae</name>
    <dbReference type="NCBI Taxonomy" id="702114"/>
    <lineage>
        <taxon>Bacteria</taxon>
        <taxon>Pseudomonadati</taxon>
        <taxon>Pseudomonadota</taxon>
        <taxon>Gammaproteobacteria</taxon>
        <taxon>Methylococcales</taxon>
        <taxon>Methylococcaceae</taxon>
        <taxon>Methylomonas</taxon>
    </lineage>
</organism>
<comment type="similarity">
    <text evidence="2">Belongs to the MerT family.</text>
</comment>
<dbReference type="OrthoDB" id="9813737at2"/>
<evidence type="ECO:0000256" key="5">
    <source>
        <dbReference type="ARBA" id="ARBA00022466"/>
    </source>
</evidence>
<evidence type="ECO:0000256" key="3">
    <source>
        <dbReference type="ARBA" id="ARBA00017053"/>
    </source>
</evidence>
<keyword evidence="5" id="KW-0475">Mercuric resistance</keyword>
<dbReference type="AlphaFoldDB" id="A0A177NQB9"/>
<sequence length="112" mass="12389">MNPKQTLIAAVLAGIGASLCCVVPLVLLSIGIGGAWMATLTVFEPWRPIFLGLTVLFIGLSFRKLYLTNPTCETGKPCAEEEVIRKQRFIFWSVTLPLIGLLAFPWIAPFFY</sequence>
<dbReference type="GO" id="GO:0046872">
    <property type="term" value="F:metal ion binding"/>
    <property type="evidence" value="ECO:0007669"/>
    <property type="project" value="UniProtKB-KW"/>
</dbReference>
<dbReference type="Gene3D" id="1.10.287.910">
    <property type="entry name" value="bacterial mercury transporter, merf"/>
    <property type="match status" value="1"/>
</dbReference>
<evidence type="ECO:0000256" key="6">
    <source>
        <dbReference type="ARBA" id="ARBA00022475"/>
    </source>
</evidence>
<keyword evidence="6" id="KW-1003">Cell membrane</keyword>
<evidence type="ECO:0000256" key="10">
    <source>
        <dbReference type="ARBA" id="ARBA00022914"/>
    </source>
</evidence>
<dbReference type="RefSeq" id="WP_064039254.1">
    <property type="nucleotide sequence ID" value="NZ_LUUJ01000043.1"/>
</dbReference>
<comment type="caution">
    <text evidence="16">The sequence shown here is derived from an EMBL/GenBank/DDBJ whole genome shotgun (WGS) entry which is preliminary data.</text>
</comment>
<reference evidence="16 17" key="1">
    <citation type="submission" date="2016-03" db="EMBL/GenBank/DDBJ databases">
        <authorList>
            <person name="Ploux O."/>
        </authorList>
    </citation>
    <scope>NUCLEOTIDE SEQUENCE [LARGE SCALE GENOMIC DNA]</scope>
    <source>
        <strain evidence="16 17">R-45378</strain>
    </source>
</reference>
<comment type="function">
    <text evidence="14">Involved in mercury resistance. Probably transfers a mercuric ion from the periplasmic Hg(2+)-binding protein MerP to the cytoplasmic mercuric reductase MerA.</text>
</comment>
<evidence type="ECO:0000256" key="12">
    <source>
        <dbReference type="ARBA" id="ARBA00023136"/>
    </source>
</evidence>
<feature type="transmembrane region" description="Helical" evidence="15">
    <location>
        <begin position="89"/>
        <end position="108"/>
    </location>
</feature>
<accession>A0A177NQB9</accession>
<evidence type="ECO:0000256" key="9">
    <source>
        <dbReference type="ARBA" id="ARBA00022723"/>
    </source>
</evidence>
<evidence type="ECO:0000256" key="4">
    <source>
        <dbReference type="ARBA" id="ARBA00022448"/>
    </source>
</evidence>
<evidence type="ECO:0000313" key="16">
    <source>
        <dbReference type="EMBL" id="OAI20042.1"/>
    </source>
</evidence>
<keyword evidence="11 15" id="KW-1133">Transmembrane helix</keyword>
<proteinExistence type="inferred from homology"/>
<evidence type="ECO:0000313" key="17">
    <source>
        <dbReference type="Proteomes" id="UP000077857"/>
    </source>
</evidence>
<dbReference type="GO" id="GO:0015097">
    <property type="term" value="F:mercury ion transmembrane transporter activity"/>
    <property type="evidence" value="ECO:0007669"/>
    <property type="project" value="InterPro"/>
</dbReference>
<evidence type="ECO:0000256" key="8">
    <source>
        <dbReference type="ARBA" id="ARBA00022692"/>
    </source>
</evidence>
<evidence type="ECO:0000256" key="11">
    <source>
        <dbReference type="ARBA" id="ARBA00022989"/>
    </source>
</evidence>
<protein>
    <recommendedName>
        <fullName evidence="3">Mercuric transport protein MerT</fullName>
    </recommendedName>
    <alternativeName>
        <fullName evidence="13">Mercury ion transport protein</fullName>
    </alternativeName>
</protein>
<dbReference type="InterPro" id="IPR003457">
    <property type="entry name" value="Transprt_MerT"/>
</dbReference>
<evidence type="ECO:0000256" key="2">
    <source>
        <dbReference type="ARBA" id="ARBA00008224"/>
    </source>
</evidence>
<evidence type="ECO:0000256" key="15">
    <source>
        <dbReference type="SAM" id="Phobius"/>
    </source>
</evidence>
<feature type="transmembrane region" description="Helical" evidence="15">
    <location>
        <begin position="49"/>
        <end position="68"/>
    </location>
</feature>
<keyword evidence="9" id="KW-0479">Metal-binding</keyword>
<dbReference type="Proteomes" id="UP000077857">
    <property type="component" value="Unassembled WGS sequence"/>
</dbReference>
<keyword evidence="12 15" id="KW-0472">Membrane</keyword>
<evidence type="ECO:0000256" key="13">
    <source>
        <dbReference type="ARBA" id="ARBA00030934"/>
    </source>
</evidence>
<dbReference type="Pfam" id="PF02411">
    <property type="entry name" value="MerT"/>
    <property type="match status" value="1"/>
</dbReference>
<keyword evidence="10" id="KW-0476">Mercury</keyword>
<keyword evidence="4" id="KW-0813">Transport</keyword>
<dbReference type="GO" id="GO:0005886">
    <property type="term" value="C:plasma membrane"/>
    <property type="evidence" value="ECO:0007669"/>
    <property type="project" value="UniProtKB-SubCell"/>
</dbReference>
<evidence type="ECO:0000256" key="1">
    <source>
        <dbReference type="ARBA" id="ARBA00004429"/>
    </source>
</evidence>
<feature type="transmembrane region" description="Helical" evidence="15">
    <location>
        <begin position="7"/>
        <end position="37"/>
    </location>
</feature>
<keyword evidence="8 15" id="KW-0812">Transmembrane</keyword>
<dbReference type="EMBL" id="LUUJ01000043">
    <property type="protein sequence ID" value="OAI20042.1"/>
    <property type="molecule type" value="Genomic_DNA"/>
</dbReference>
<gene>
    <name evidence="16" type="ORF">A1507_05585</name>
</gene>
<evidence type="ECO:0000256" key="14">
    <source>
        <dbReference type="ARBA" id="ARBA00045720"/>
    </source>
</evidence>